<dbReference type="InterPro" id="IPR005828">
    <property type="entry name" value="MFS_sugar_transport-like"/>
</dbReference>
<feature type="transmembrane region" description="Helical" evidence="5">
    <location>
        <begin position="397"/>
        <end position="418"/>
    </location>
</feature>
<keyword evidence="8" id="KW-1185">Reference proteome</keyword>
<keyword evidence="3 5" id="KW-1133">Transmembrane helix</keyword>
<evidence type="ECO:0000256" key="5">
    <source>
        <dbReference type="SAM" id="Phobius"/>
    </source>
</evidence>
<evidence type="ECO:0000259" key="6">
    <source>
        <dbReference type="PROSITE" id="PS50850"/>
    </source>
</evidence>
<gene>
    <name evidence="7" type="ORF">FSP39_019452</name>
</gene>
<sequence length="678" mass="76713">MITTMICSSILFCLVDIEMHFDDVLKNVGEFGRYQKIRIFLICLVSMLCAFHAMNMVFVGASPKKSCHVPDYNLTENLTWKQFEELVTHDKVDEDHLLKKCHMYDGAATIQYMQQNNLSFTDMKRHIERGAKRIPVRKCTFWDFSEEVYGPTIVTEFLLVCDNAWLRSTSKTLYFAGRLVGAVVFGQLSDIVGRRPMFFIGLLLLLVAGCTAAFSPNMYVFVPAYILQGASQTGLFLVAFTMCSEYVGERHRVIATSLMQVFYSFGYMTLSAIAYLIYNWRFIEVAITVPVVFFAFYLCLLPESPRWQLSKNRIDEAKLTMQKMATTNRMDIADDVLDQLKTVSQEQNITTRKTFVDLLRPVQMLRLTINVWFNWLVNSMVYYGLTLGTGYLGGSPYINFMIAGVVELPAFCLCLVLLNRFGRKKPLTGMMLLSATTCIASGFVPKTENLVNLKIALAMISKFGITSSYKIVYLMTAEVFPTVVRNIGMGTSSMTARVGGMLAPQILDLRMYWSPLPSIIFGGLSCLAGILALLLPETKGKPLPQTIEDIVNPQEILNKSPKSIENDTINKVNREMLAEEDTNSPENKREAAIIAMENIIQTNAFGNESPLSTDEFIFVKNNRDQNQEAMDECVLKGDTQTAQPDPISDMNILKVVKHPNQNQSQSLKVTWIHSWYQW</sequence>
<proteinExistence type="predicted"/>
<feature type="transmembrane region" description="Helical" evidence="5">
    <location>
        <begin position="197"/>
        <end position="214"/>
    </location>
</feature>
<keyword evidence="2 5" id="KW-0812">Transmembrane</keyword>
<name>A0AA88YFH6_PINIB</name>
<dbReference type="Gene3D" id="1.20.1250.20">
    <property type="entry name" value="MFS general substrate transporter like domains"/>
    <property type="match status" value="1"/>
</dbReference>
<dbReference type="Pfam" id="PF00083">
    <property type="entry name" value="Sugar_tr"/>
    <property type="match status" value="1"/>
</dbReference>
<dbReference type="AlphaFoldDB" id="A0AA88YFH6"/>
<dbReference type="InterPro" id="IPR020846">
    <property type="entry name" value="MFS_dom"/>
</dbReference>
<evidence type="ECO:0000256" key="4">
    <source>
        <dbReference type="ARBA" id="ARBA00023136"/>
    </source>
</evidence>
<feature type="transmembrane region" description="Helical" evidence="5">
    <location>
        <begin position="512"/>
        <end position="535"/>
    </location>
</feature>
<dbReference type="CDD" id="cd17317">
    <property type="entry name" value="MFS_SLC22"/>
    <property type="match status" value="1"/>
</dbReference>
<evidence type="ECO:0000256" key="3">
    <source>
        <dbReference type="ARBA" id="ARBA00022989"/>
    </source>
</evidence>
<feature type="transmembrane region" description="Helical" evidence="5">
    <location>
        <begin position="282"/>
        <end position="301"/>
    </location>
</feature>
<feature type="transmembrane region" description="Helical" evidence="5">
    <location>
        <begin position="427"/>
        <end position="444"/>
    </location>
</feature>
<dbReference type="GO" id="GO:0016020">
    <property type="term" value="C:membrane"/>
    <property type="evidence" value="ECO:0007669"/>
    <property type="project" value="UniProtKB-SubCell"/>
</dbReference>
<feature type="transmembrane region" description="Helical" evidence="5">
    <location>
        <begin position="253"/>
        <end position="276"/>
    </location>
</feature>
<dbReference type="PROSITE" id="PS50850">
    <property type="entry name" value="MFS"/>
    <property type="match status" value="1"/>
</dbReference>
<dbReference type="EMBL" id="VSWD01000007">
    <property type="protein sequence ID" value="KAK3098437.1"/>
    <property type="molecule type" value="Genomic_DNA"/>
</dbReference>
<feature type="transmembrane region" description="Helical" evidence="5">
    <location>
        <begin position="367"/>
        <end position="385"/>
    </location>
</feature>
<evidence type="ECO:0000256" key="2">
    <source>
        <dbReference type="ARBA" id="ARBA00022692"/>
    </source>
</evidence>
<dbReference type="Proteomes" id="UP001186944">
    <property type="component" value="Unassembled WGS sequence"/>
</dbReference>
<keyword evidence="4 5" id="KW-0472">Membrane</keyword>
<evidence type="ECO:0000256" key="1">
    <source>
        <dbReference type="ARBA" id="ARBA00004141"/>
    </source>
</evidence>
<dbReference type="InterPro" id="IPR036259">
    <property type="entry name" value="MFS_trans_sf"/>
</dbReference>
<organism evidence="7 8">
    <name type="scientific">Pinctada imbricata</name>
    <name type="common">Atlantic pearl-oyster</name>
    <name type="synonym">Pinctada martensii</name>
    <dbReference type="NCBI Taxonomy" id="66713"/>
    <lineage>
        <taxon>Eukaryota</taxon>
        <taxon>Metazoa</taxon>
        <taxon>Spiralia</taxon>
        <taxon>Lophotrochozoa</taxon>
        <taxon>Mollusca</taxon>
        <taxon>Bivalvia</taxon>
        <taxon>Autobranchia</taxon>
        <taxon>Pteriomorphia</taxon>
        <taxon>Pterioida</taxon>
        <taxon>Pterioidea</taxon>
        <taxon>Pteriidae</taxon>
        <taxon>Pinctada</taxon>
    </lineage>
</organism>
<feature type="transmembrane region" description="Helical" evidence="5">
    <location>
        <begin position="37"/>
        <end position="58"/>
    </location>
</feature>
<comment type="caution">
    <text evidence="7">The sequence shown here is derived from an EMBL/GenBank/DDBJ whole genome shotgun (WGS) entry which is preliminary data.</text>
</comment>
<reference evidence="7" key="1">
    <citation type="submission" date="2019-08" db="EMBL/GenBank/DDBJ databases">
        <title>The improved chromosome-level genome for the pearl oyster Pinctada fucata martensii using PacBio sequencing and Hi-C.</title>
        <authorList>
            <person name="Zheng Z."/>
        </authorList>
    </citation>
    <scope>NUCLEOTIDE SEQUENCE</scope>
    <source>
        <strain evidence="7">ZZ-2019</strain>
        <tissue evidence="7">Adductor muscle</tissue>
    </source>
</reference>
<comment type="subcellular location">
    <subcellularLocation>
        <location evidence="1">Membrane</location>
        <topology evidence="1">Multi-pass membrane protein</topology>
    </subcellularLocation>
</comment>
<protein>
    <recommendedName>
        <fullName evidence="6">Major facilitator superfamily (MFS) profile domain-containing protein</fullName>
    </recommendedName>
</protein>
<dbReference type="GO" id="GO:0022857">
    <property type="term" value="F:transmembrane transporter activity"/>
    <property type="evidence" value="ECO:0007669"/>
    <property type="project" value="InterPro"/>
</dbReference>
<evidence type="ECO:0000313" key="7">
    <source>
        <dbReference type="EMBL" id="KAK3098437.1"/>
    </source>
</evidence>
<dbReference type="SUPFAM" id="SSF103473">
    <property type="entry name" value="MFS general substrate transporter"/>
    <property type="match status" value="1"/>
</dbReference>
<evidence type="ECO:0000313" key="8">
    <source>
        <dbReference type="Proteomes" id="UP001186944"/>
    </source>
</evidence>
<dbReference type="PANTHER" id="PTHR24064">
    <property type="entry name" value="SOLUTE CARRIER FAMILY 22 MEMBER"/>
    <property type="match status" value="1"/>
</dbReference>
<feature type="transmembrane region" description="Helical" evidence="5">
    <location>
        <begin position="220"/>
        <end position="241"/>
    </location>
</feature>
<accession>A0AA88YFH6</accession>
<feature type="domain" description="Major facilitator superfamily (MFS) profile" evidence="6">
    <location>
        <begin position="103"/>
        <end position="540"/>
    </location>
</feature>